<comment type="caution">
    <text evidence="2">The sequence shown here is derived from an EMBL/GenBank/DDBJ whole genome shotgun (WGS) entry which is preliminary data.</text>
</comment>
<keyword evidence="2" id="KW-0255">Endonuclease</keyword>
<keyword evidence="2" id="KW-0378">Hydrolase</keyword>
<name>A0ABW0LRR0_9BACL</name>
<organism evidence="2 3">
    <name type="scientific">Cohnella suwonensis</name>
    <dbReference type="NCBI Taxonomy" id="696072"/>
    <lineage>
        <taxon>Bacteria</taxon>
        <taxon>Bacillati</taxon>
        <taxon>Bacillota</taxon>
        <taxon>Bacilli</taxon>
        <taxon>Bacillales</taxon>
        <taxon>Paenibacillaceae</taxon>
        <taxon>Cohnella</taxon>
    </lineage>
</organism>
<dbReference type="InterPro" id="IPR003615">
    <property type="entry name" value="HNH_nuc"/>
</dbReference>
<evidence type="ECO:0000259" key="1">
    <source>
        <dbReference type="Pfam" id="PF13392"/>
    </source>
</evidence>
<dbReference type="RefSeq" id="WP_209748559.1">
    <property type="nucleotide sequence ID" value="NZ_JBHSMH010000011.1"/>
</dbReference>
<dbReference type="SUPFAM" id="SSF54060">
    <property type="entry name" value="His-Me finger endonucleases"/>
    <property type="match status" value="1"/>
</dbReference>
<dbReference type="Proteomes" id="UP001596105">
    <property type="component" value="Unassembled WGS sequence"/>
</dbReference>
<evidence type="ECO:0000313" key="3">
    <source>
        <dbReference type="Proteomes" id="UP001596105"/>
    </source>
</evidence>
<keyword evidence="2" id="KW-0540">Nuclease</keyword>
<gene>
    <name evidence="2" type="ORF">ACFPPD_06880</name>
</gene>
<dbReference type="Pfam" id="PF13392">
    <property type="entry name" value="HNH_3"/>
    <property type="match status" value="1"/>
</dbReference>
<dbReference type="EMBL" id="JBHSMH010000011">
    <property type="protein sequence ID" value="MFC5468439.1"/>
    <property type="molecule type" value="Genomic_DNA"/>
</dbReference>
<evidence type="ECO:0000313" key="2">
    <source>
        <dbReference type="EMBL" id="MFC5468439.1"/>
    </source>
</evidence>
<proteinExistence type="predicted"/>
<dbReference type="InterPro" id="IPR016177">
    <property type="entry name" value="DNA-bd_dom_sf"/>
</dbReference>
<accession>A0ABW0LRR0</accession>
<sequence>MKNRFIVKGSETTILLNRNDGSVLETFIDTRDLPLATNFPNTWYASWNPPTQSFYVYGKQSLNGRRKTVQLHRWLTSTPDISEVDHVNLDTLDNRRSNLRIASSAENAQNKRVNRRNNKSGYRGVSWCNTNRKWIAQVMVDRKNKFLGYFDEKHVAGRIAAEARAVMMPYSKEAT</sequence>
<reference evidence="3" key="1">
    <citation type="journal article" date="2019" name="Int. J. Syst. Evol. Microbiol.">
        <title>The Global Catalogue of Microorganisms (GCM) 10K type strain sequencing project: providing services to taxonomists for standard genome sequencing and annotation.</title>
        <authorList>
            <consortium name="The Broad Institute Genomics Platform"/>
            <consortium name="The Broad Institute Genome Sequencing Center for Infectious Disease"/>
            <person name="Wu L."/>
            <person name="Ma J."/>
        </authorList>
    </citation>
    <scope>NUCLEOTIDE SEQUENCE [LARGE SCALE GENOMIC DNA]</scope>
    <source>
        <strain evidence="3">CCUG 57113</strain>
    </source>
</reference>
<dbReference type="GO" id="GO:0004519">
    <property type="term" value="F:endonuclease activity"/>
    <property type="evidence" value="ECO:0007669"/>
    <property type="project" value="UniProtKB-KW"/>
</dbReference>
<protein>
    <submittedName>
        <fullName evidence="2">HNH endonuclease</fullName>
    </submittedName>
</protein>
<dbReference type="InterPro" id="IPR044925">
    <property type="entry name" value="His-Me_finger_sf"/>
</dbReference>
<feature type="domain" description="HNH nuclease" evidence="1">
    <location>
        <begin position="82"/>
        <end position="109"/>
    </location>
</feature>
<dbReference type="Gene3D" id="1.20.5.2050">
    <property type="match status" value="1"/>
</dbReference>
<keyword evidence="3" id="KW-1185">Reference proteome</keyword>
<dbReference type="Gene3D" id="3.90.75.20">
    <property type="match status" value="1"/>
</dbReference>
<dbReference type="SUPFAM" id="SSF54171">
    <property type="entry name" value="DNA-binding domain"/>
    <property type="match status" value="1"/>
</dbReference>